<dbReference type="PANTHER" id="PTHR42954:SF2">
    <property type="entry name" value="FE(2+) TRANSPORT PROTEIN A"/>
    <property type="match status" value="1"/>
</dbReference>
<keyword evidence="4" id="KW-1185">Reference proteome</keyword>
<evidence type="ECO:0000313" key="3">
    <source>
        <dbReference type="EMBL" id="AKM07897.1"/>
    </source>
</evidence>
<dbReference type="Gene3D" id="2.30.30.90">
    <property type="match status" value="1"/>
</dbReference>
<organism evidence="3 4">
    <name type="scientific">Pelagerythrobacter marensis</name>
    <dbReference type="NCBI Taxonomy" id="543877"/>
    <lineage>
        <taxon>Bacteria</taxon>
        <taxon>Pseudomonadati</taxon>
        <taxon>Pseudomonadota</taxon>
        <taxon>Alphaproteobacteria</taxon>
        <taxon>Sphingomonadales</taxon>
        <taxon>Erythrobacteraceae</taxon>
        <taxon>Pelagerythrobacter</taxon>
    </lineage>
</organism>
<dbReference type="OrthoDB" id="7173531at2"/>
<dbReference type="KEGG" id="amx:AM2010_1834"/>
<dbReference type="SUPFAM" id="SSF50037">
    <property type="entry name" value="C-terminal domain of transcriptional repressors"/>
    <property type="match status" value="1"/>
</dbReference>
<protein>
    <submittedName>
        <fullName evidence="3">Fe2+ transport system protein A</fullName>
    </submittedName>
</protein>
<evidence type="ECO:0000256" key="1">
    <source>
        <dbReference type="ARBA" id="ARBA00023004"/>
    </source>
</evidence>
<evidence type="ECO:0000313" key="4">
    <source>
        <dbReference type="Proteomes" id="UP000037643"/>
    </source>
</evidence>
<sequence>MTLDQLDHGQQATVVSVDWAILAPEDAKRLRAMGLDEGASVTLAHRGMFGGFDPLAVTVGRMTVALRRAHAAAMEVEYS</sequence>
<dbReference type="InterPro" id="IPR038157">
    <property type="entry name" value="FeoA_core_dom"/>
</dbReference>
<dbReference type="InterPro" id="IPR052713">
    <property type="entry name" value="FeoA"/>
</dbReference>
<dbReference type="InterPro" id="IPR007167">
    <property type="entry name" value="Fe-transptr_FeoA-like"/>
</dbReference>
<reference evidence="3 4" key="1">
    <citation type="submission" date="2015-06" db="EMBL/GenBank/DDBJ databases">
        <authorList>
            <person name="Kim K.M."/>
        </authorList>
    </citation>
    <scope>NUCLEOTIDE SEQUENCE [LARGE SCALE GENOMIC DNA]</scope>
    <source>
        <strain evidence="3 4">KCTC 22370</strain>
    </source>
</reference>
<dbReference type="RefSeq" id="WP_047806823.1">
    <property type="nucleotide sequence ID" value="NZ_CP011805.1"/>
</dbReference>
<gene>
    <name evidence="3" type="ORF">AM2010_1834</name>
</gene>
<feature type="domain" description="Ferrous iron transporter FeoA-like" evidence="2">
    <location>
        <begin position="1"/>
        <end position="78"/>
    </location>
</feature>
<evidence type="ECO:0000259" key="2">
    <source>
        <dbReference type="SMART" id="SM00899"/>
    </source>
</evidence>
<dbReference type="AlphaFoldDB" id="A0A0G3X9L3"/>
<accession>A0A0G3X9L3</accession>
<dbReference type="InterPro" id="IPR008988">
    <property type="entry name" value="Transcriptional_repressor_C"/>
</dbReference>
<dbReference type="PATRIC" id="fig|543877.4.peg.1860"/>
<dbReference type="EMBL" id="CP011805">
    <property type="protein sequence ID" value="AKM07897.1"/>
    <property type="molecule type" value="Genomic_DNA"/>
</dbReference>
<dbReference type="Proteomes" id="UP000037643">
    <property type="component" value="Chromosome"/>
</dbReference>
<dbReference type="GO" id="GO:0046914">
    <property type="term" value="F:transition metal ion binding"/>
    <property type="evidence" value="ECO:0007669"/>
    <property type="project" value="InterPro"/>
</dbReference>
<dbReference type="Pfam" id="PF04023">
    <property type="entry name" value="FeoA"/>
    <property type="match status" value="1"/>
</dbReference>
<proteinExistence type="predicted"/>
<keyword evidence="1" id="KW-0408">Iron</keyword>
<dbReference type="STRING" id="543877.AM2010_1834"/>
<dbReference type="SMART" id="SM00899">
    <property type="entry name" value="FeoA"/>
    <property type="match status" value="1"/>
</dbReference>
<name>A0A0G3X9L3_9SPHN</name>
<dbReference type="PANTHER" id="PTHR42954">
    <property type="entry name" value="FE(2+) TRANSPORT PROTEIN A"/>
    <property type="match status" value="1"/>
</dbReference>